<organism evidence="2 3">
    <name type="scientific">Rubroshorea leprosula</name>
    <dbReference type="NCBI Taxonomy" id="152421"/>
    <lineage>
        <taxon>Eukaryota</taxon>
        <taxon>Viridiplantae</taxon>
        <taxon>Streptophyta</taxon>
        <taxon>Embryophyta</taxon>
        <taxon>Tracheophyta</taxon>
        <taxon>Spermatophyta</taxon>
        <taxon>Magnoliopsida</taxon>
        <taxon>eudicotyledons</taxon>
        <taxon>Gunneridae</taxon>
        <taxon>Pentapetalae</taxon>
        <taxon>rosids</taxon>
        <taxon>malvids</taxon>
        <taxon>Malvales</taxon>
        <taxon>Dipterocarpaceae</taxon>
        <taxon>Rubroshorea</taxon>
    </lineage>
</organism>
<gene>
    <name evidence="2" type="ORF">SLEP1_g43668</name>
</gene>
<evidence type="ECO:0000313" key="3">
    <source>
        <dbReference type="Proteomes" id="UP001054252"/>
    </source>
</evidence>
<accession>A0AAV5LDR9</accession>
<dbReference type="PANTHER" id="PTHR31642:SF221">
    <property type="entry name" value="O-ACYLTRANSFERASE WSD1 C-TERMINAL DOMAIN-CONTAINING PROTEIN"/>
    <property type="match status" value="1"/>
</dbReference>
<dbReference type="PANTHER" id="PTHR31642">
    <property type="entry name" value="TRICHOTHECENE 3-O-ACETYLTRANSFERASE"/>
    <property type="match status" value="1"/>
</dbReference>
<dbReference type="GO" id="GO:0016747">
    <property type="term" value="F:acyltransferase activity, transferring groups other than amino-acyl groups"/>
    <property type="evidence" value="ECO:0007669"/>
    <property type="project" value="TreeGrafter"/>
</dbReference>
<dbReference type="Pfam" id="PF02458">
    <property type="entry name" value="Transferase"/>
    <property type="match status" value="1"/>
</dbReference>
<sequence>MEAFNGTAVVNMTVKKLEPVLVNPAAETFKGLYFLSNIDQTFPFPIEIIFSYEGNGMGNENAADAMKESLAKNLVQFYPLAGSLTLGLDGKMHVQCTGEGVPFVEATSDCTLEELGDISYIDSKFRQLIHYVDGVDSILNVPLLTVQMTRFRCGGIVLGIAMNHILMDGEASLYFLKSWGKITRGIHLSVEPYLDRSILSPRQPPILDIPHPEFVKLETKTSTPSYQESRVYQSFCFKPQKLQQLKQLAKEKGSVTNPTSFEVISALMWIMRTKALKTEPHVTIKLLTAVDVRTKIKPPMPECYFGNCYAVSCAVCKAGDLIEKPFSFAVKIVQEALRKVTDDYIKSTIDYYEVTRDVLQAENTAWISKWSRLPFNEIDFGWGEPMQVAPASMVWNFAVTISQRRESGNIILTLGFPESVMERFRKMMLLELEQK</sequence>
<dbReference type="Proteomes" id="UP001054252">
    <property type="component" value="Unassembled WGS sequence"/>
</dbReference>
<comment type="caution">
    <text evidence="2">The sequence shown here is derived from an EMBL/GenBank/DDBJ whole genome shotgun (WGS) entry which is preliminary data.</text>
</comment>
<dbReference type="EMBL" id="BPVZ01000110">
    <property type="protein sequence ID" value="GKV35398.1"/>
    <property type="molecule type" value="Genomic_DNA"/>
</dbReference>
<dbReference type="InterPro" id="IPR050317">
    <property type="entry name" value="Plant_Fungal_Acyltransferase"/>
</dbReference>
<proteinExistence type="inferred from homology"/>
<dbReference type="Gene3D" id="3.30.559.10">
    <property type="entry name" value="Chloramphenicol acetyltransferase-like domain"/>
    <property type="match status" value="2"/>
</dbReference>
<dbReference type="InterPro" id="IPR023213">
    <property type="entry name" value="CAT-like_dom_sf"/>
</dbReference>
<reference evidence="2 3" key="1">
    <citation type="journal article" date="2021" name="Commun. Biol.">
        <title>The genome of Shorea leprosula (Dipterocarpaceae) highlights the ecological relevance of drought in aseasonal tropical rainforests.</title>
        <authorList>
            <person name="Ng K.K.S."/>
            <person name="Kobayashi M.J."/>
            <person name="Fawcett J.A."/>
            <person name="Hatakeyama M."/>
            <person name="Paape T."/>
            <person name="Ng C.H."/>
            <person name="Ang C.C."/>
            <person name="Tnah L.H."/>
            <person name="Lee C.T."/>
            <person name="Nishiyama T."/>
            <person name="Sese J."/>
            <person name="O'Brien M.J."/>
            <person name="Copetti D."/>
            <person name="Mohd Noor M.I."/>
            <person name="Ong R.C."/>
            <person name="Putra M."/>
            <person name="Sireger I.Z."/>
            <person name="Indrioko S."/>
            <person name="Kosugi Y."/>
            <person name="Izuno A."/>
            <person name="Isagi Y."/>
            <person name="Lee S.L."/>
            <person name="Shimizu K.K."/>
        </authorList>
    </citation>
    <scope>NUCLEOTIDE SEQUENCE [LARGE SCALE GENOMIC DNA]</scope>
    <source>
        <strain evidence="2">214</strain>
    </source>
</reference>
<protein>
    <submittedName>
        <fullName evidence="2">Uncharacterized protein</fullName>
    </submittedName>
</protein>
<comment type="similarity">
    <text evidence="1">Belongs to the plant acyltransferase family.</text>
</comment>
<evidence type="ECO:0000313" key="2">
    <source>
        <dbReference type="EMBL" id="GKV35398.1"/>
    </source>
</evidence>
<dbReference type="AlphaFoldDB" id="A0AAV5LDR9"/>
<evidence type="ECO:0000256" key="1">
    <source>
        <dbReference type="ARBA" id="ARBA00009861"/>
    </source>
</evidence>
<keyword evidence="3" id="KW-1185">Reference proteome</keyword>
<name>A0AAV5LDR9_9ROSI</name>